<keyword evidence="2" id="KW-1185">Reference proteome</keyword>
<sequence>MTELQGLVTKRGRVKANLTRLSTLFDSISAEDAPWKIAELELRVQNAEKSALEFDLVQSLIEKLDPTNAQLQERDIFENV</sequence>
<reference evidence="1 2" key="1">
    <citation type="submission" date="2023-09" db="EMBL/GenBank/DDBJ databases">
        <title>Nesidiocoris tenuis whole genome shotgun sequence.</title>
        <authorList>
            <person name="Shibata T."/>
            <person name="Shimoda M."/>
            <person name="Kobayashi T."/>
            <person name="Uehara T."/>
        </authorList>
    </citation>
    <scope>NUCLEOTIDE SEQUENCE [LARGE SCALE GENOMIC DNA]</scope>
    <source>
        <strain evidence="1 2">Japan</strain>
    </source>
</reference>
<organism evidence="1 2">
    <name type="scientific">Nesidiocoris tenuis</name>
    <dbReference type="NCBI Taxonomy" id="355587"/>
    <lineage>
        <taxon>Eukaryota</taxon>
        <taxon>Metazoa</taxon>
        <taxon>Ecdysozoa</taxon>
        <taxon>Arthropoda</taxon>
        <taxon>Hexapoda</taxon>
        <taxon>Insecta</taxon>
        <taxon>Pterygota</taxon>
        <taxon>Neoptera</taxon>
        <taxon>Paraneoptera</taxon>
        <taxon>Hemiptera</taxon>
        <taxon>Heteroptera</taxon>
        <taxon>Panheteroptera</taxon>
        <taxon>Cimicomorpha</taxon>
        <taxon>Miridae</taxon>
        <taxon>Dicyphina</taxon>
        <taxon>Nesidiocoris</taxon>
    </lineage>
</organism>
<dbReference type="EMBL" id="AP028910">
    <property type="protein sequence ID" value="BES91358.1"/>
    <property type="molecule type" value="Genomic_DNA"/>
</dbReference>
<evidence type="ECO:0000313" key="2">
    <source>
        <dbReference type="Proteomes" id="UP001307889"/>
    </source>
</evidence>
<gene>
    <name evidence="1" type="ORF">NTJ_04166</name>
</gene>
<dbReference type="Proteomes" id="UP001307889">
    <property type="component" value="Chromosome 2"/>
</dbReference>
<protein>
    <submittedName>
        <fullName evidence="1">Retrotransposon protein</fullName>
    </submittedName>
</protein>
<name>A0ABN7AHD2_9HEMI</name>
<proteinExistence type="predicted"/>
<accession>A0ABN7AHD2</accession>
<evidence type="ECO:0000313" key="1">
    <source>
        <dbReference type="EMBL" id="BES91358.1"/>
    </source>
</evidence>